<keyword evidence="2" id="KW-1185">Reference proteome</keyword>
<dbReference type="AlphaFoldDB" id="A0A9D4C7L4"/>
<dbReference type="Proteomes" id="UP000828390">
    <property type="component" value="Unassembled WGS sequence"/>
</dbReference>
<name>A0A9D4C7L4_DREPO</name>
<reference evidence="1" key="1">
    <citation type="journal article" date="2019" name="bioRxiv">
        <title>The Genome of the Zebra Mussel, Dreissena polymorpha: A Resource for Invasive Species Research.</title>
        <authorList>
            <person name="McCartney M.A."/>
            <person name="Auch B."/>
            <person name="Kono T."/>
            <person name="Mallez S."/>
            <person name="Zhang Y."/>
            <person name="Obille A."/>
            <person name="Becker A."/>
            <person name="Abrahante J.E."/>
            <person name="Garbe J."/>
            <person name="Badalamenti J.P."/>
            <person name="Herman A."/>
            <person name="Mangelson H."/>
            <person name="Liachko I."/>
            <person name="Sullivan S."/>
            <person name="Sone E.D."/>
            <person name="Koren S."/>
            <person name="Silverstein K.A.T."/>
            <person name="Beckman K.B."/>
            <person name="Gohl D.M."/>
        </authorList>
    </citation>
    <scope>NUCLEOTIDE SEQUENCE</scope>
    <source>
        <strain evidence="1">Duluth1</strain>
        <tissue evidence="1">Whole animal</tissue>
    </source>
</reference>
<accession>A0A9D4C7L4</accession>
<reference evidence="1" key="2">
    <citation type="submission" date="2020-11" db="EMBL/GenBank/DDBJ databases">
        <authorList>
            <person name="McCartney M.A."/>
            <person name="Auch B."/>
            <person name="Kono T."/>
            <person name="Mallez S."/>
            <person name="Becker A."/>
            <person name="Gohl D.M."/>
            <person name="Silverstein K.A.T."/>
            <person name="Koren S."/>
            <person name="Bechman K.B."/>
            <person name="Herman A."/>
            <person name="Abrahante J.E."/>
            <person name="Garbe J."/>
        </authorList>
    </citation>
    <scope>NUCLEOTIDE SEQUENCE</scope>
    <source>
        <strain evidence="1">Duluth1</strain>
        <tissue evidence="1">Whole animal</tissue>
    </source>
</reference>
<evidence type="ECO:0000313" key="2">
    <source>
        <dbReference type="Proteomes" id="UP000828390"/>
    </source>
</evidence>
<evidence type="ECO:0000313" key="1">
    <source>
        <dbReference type="EMBL" id="KAH3718498.1"/>
    </source>
</evidence>
<protein>
    <submittedName>
        <fullName evidence="1">Uncharacterized protein</fullName>
    </submittedName>
</protein>
<dbReference type="EMBL" id="JAIWYP010000013">
    <property type="protein sequence ID" value="KAH3718498.1"/>
    <property type="molecule type" value="Genomic_DNA"/>
</dbReference>
<proteinExistence type="predicted"/>
<organism evidence="1 2">
    <name type="scientific">Dreissena polymorpha</name>
    <name type="common">Zebra mussel</name>
    <name type="synonym">Mytilus polymorpha</name>
    <dbReference type="NCBI Taxonomy" id="45954"/>
    <lineage>
        <taxon>Eukaryota</taxon>
        <taxon>Metazoa</taxon>
        <taxon>Spiralia</taxon>
        <taxon>Lophotrochozoa</taxon>
        <taxon>Mollusca</taxon>
        <taxon>Bivalvia</taxon>
        <taxon>Autobranchia</taxon>
        <taxon>Heteroconchia</taxon>
        <taxon>Euheterodonta</taxon>
        <taxon>Imparidentia</taxon>
        <taxon>Neoheterodontei</taxon>
        <taxon>Myida</taxon>
        <taxon>Dreissenoidea</taxon>
        <taxon>Dreissenidae</taxon>
        <taxon>Dreissena</taxon>
    </lineage>
</organism>
<comment type="caution">
    <text evidence="1">The sequence shown here is derived from an EMBL/GenBank/DDBJ whole genome shotgun (WGS) entry which is preliminary data.</text>
</comment>
<gene>
    <name evidence="1" type="ORF">DPMN_061303</name>
</gene>
<sequence>MNIHAVVCQGNNNVLVGLKSCYCENCIGGIQNCRHWQPHTIVVISTSQQIYPEQETSIPLFETLIPEPNTLIPEPETHIQELETPMPESEKQIPTPKAQTCPFEVGNFVAAKYG</sequence>